<feature type="chain" id="PRO_5012792630" evidence="2">
    <location>
        <begin position="21"/>
        <end position="331"/>
    </location>
</feature>
<feature type="compositionally biased region" description="Basic and acidic residues" evidence="1">
    <location>
        <begin position="177"/>
        <end position="195"/>
    </location>
</feature>
<organism evidence="3">
    <name type="scientific">Nyssomyia neivai</name>
    <dbReference type="NCBI Taxonomy" id="330878"/>
    <lineage>
        <taxon>Eukaryota</taxon>
        <taxon>Metazoa</taxon>
        <taxon>Ecdysozoa</taxon>
        <taxon>Arthropoda</taxon>
        <taxon>Hexapoda</taxon>
        <taxon>Insecta</taxon>
        <taxon>Pterygota</taxon>
        <taxon>Neoptera</taxon>
        <taxon>Endopterygota</taxon>
        <taxon>Diptera</taxon>
        <taxon>Nematocera</taxon>
        <taxon>Psychodoidea</taxon>
        <taxon>Psychodidae</taxon>
        <taxon>Nyssomyia</taxon>
    </lineage>
</organism>
<dbReference type="EMBL" id="GFDF01005679">
    <property type="protein sequence ID" value="JAV08405.1"/>
    <property type="molecule type" value="Transcribed_RNA"/>
</dbReference>
<feature type="signal peptide" evidence="2">
    <location>
        <begin position="1"/>
        <end position="20"/>
    </location>
</feature>
<evidence type="ECO:0000256" key="1">
    <source>
        <dbReference type="SAM" id="MobiDB-lite"/>
    </source>
</evidence>
<feature type="region of interest" description="Disordered" evidence="1">
    <location>
        <begin position="101"/>
        <end position="124"/>
    </location>
</feature>
<sequence>MKLITSIFLIVSVTTVYVAAVPARYNPNDDAEVVVVPLEKQDPSQKGDADPGFGGFDGVIEEDIPGGFFTIFRPFSFDFGSIFRNFEESLRNFRTQFANPWADGPFGGDDGDDGDEPKGNTTSTVQIIDGHKVIVNETTYVKNTDFGTSIIKHRTVEVQPQDDEESEGTTNNPKAETTTKRDTEIEKDVESKEINTDDNEISPGLDLGPDPESVEIDENNELHDLVNSQLRAHFDHFGSHESSAHKTHLSWPDRSAFREHFNYFPKYGRNDFDKDFIEPQPRDLSDDIAINEMLADQGVAASNADVELFTVRNVEERNFPNRYRWEYDPIK</sequence>
<keyword evidence="2" id="KW-0732">Signal</keyword>
<dbReference type="AlphaFoldDB" id="A0A1L8DPY0"/>
<name>A0A1L8DPY0_9DIPT</name>
<evidence type="ECO:0000313" key="3">
    <source>
        <dbReference type="EMBL" id="JAV08405.1"/>
    </source>
</evidence>
<accession>A0A1L8DPY0</accession>
<reference evidence="3" key="1">
    <citation type="submission" date="2016-12" db="EMBL/GenBank/DDBJ databases">
        <title>An insight into the sialome and mialome of the sand fly, Nyssomyia neivai.</title>
        <authorList>
            <person name="Sebastian V."/>
            <person name="Goulart T.M."/>
            <person name="Oliveira W."/>
            <person name="Calvo E."/>
            <person name="Oliveira L.F."/>
            <person name="Pinto M.C."/>
            <person name="Rosselino A.M."/>
            <person name="Ribeiro J.M."/>
        </authorList>
    </citation>
    <scope>NUCLEOTIDE SEQUENCE</scope>
</reference>
<feature type="region of interest" description="Disordered" evidence="1">
    <location>
        <begin position="153"/>
        <end position="208"/>
    </location>
</feature>
<protein>
    <submittedName>
        <fullName evidence="3">Putative salivary secreted mucin 3</fullName>
    </submittedName>
</protein>
<proteinExistence type="predicted"/>
<evidence type="ECO:0000256" key="2">
    <source>
        <dbReference type="SAM" id="SignalP"/>
    </source>
</evidence>